<gene>
    <name evidence="3" type="ORF">TKK_009895</name>
</gene>
<dbReference type="EMBL" id="JBJJXI010000074">
    <property type="protein sequence ID" value="KAL3396022.1"/>
    <property type="molecule type" value="Genomic_DNA"/>
</dbReference>
<evidence type="ECO:0000256" key="1">
    <source>
        <dbReference type="SAM" id="MobiDB-lite"/>
    </source>
</evidence>
<feature type="region of interest" description="Disordered" evidence="1">
    <location>
        <begin position="1"/>
        <end position="146"/>
    </location>
</feature>
<keyword evidence="4" id="KW-1185">Reference proteome</keyword>
<name>A0ABD2WSN5_9HYME</name>
<keyword evidence="2" id="KW-1133">Transmembrane helix</keyword>
<comment type="caution">
    <text evidence="3">The sequence shown here is derived from an EMBL/GenBank/DDBJ whole genome shotgun (WGS) entry which is preliminary data.</text>
</comment>
<dbReference type="Proteomes" id="UP001627154">
    <property type="component" value="Unassembled WGS sequence"/>
</dbReference>
<dbReference type="AlphaFoldDB" id="A0ABD2WSN5"/>
<feature type="transmembrane region" description="Helical" evidence="2">
    <location>
        <begin position="153"/>
        <end position="172"/>
    </location>
</feature>
<evidence type="ECO:0000313" key="4">
    <source>
        <dbReference type="Proteomes" id="UP001627154"/>
    </source>
</evidence>
<feature type="compositionally biased region" description="Basic and acidic residues" evidence="1">
    <location>
        <begin position="119"/>
        <end position="132"/>
    </location>
</feature>
<keyword evidence="2" id="KW-0812">Transmembrane</keyword>
<proteinExistence type="predicted"/>
<reference evidence="3 4" key="1">
    <citation type="journal article" date="2024" name="bioRxiv">
        <title>A reference genome for Trichogramma kaykai: A tiny desert-dwelling parasitoid wasp with competing sex-ratio distorters.</title>
        <authorList>
            <person name="Culotta J."/>
            <person name="Lindsey A.R."/>
        </authorList>
    </citation>
    <scope>NUCLEOTIDE SEQUENCE [LARGE SCALE GENOMIC DNA]</scope>
    <source>
        <strain evidence="3 4">KSX58</strain>
    </source>
</reference>
<evidence type="ECO:0000313" key="3">
    <source>
        <dbReference type="EMBL" id="KAL3396022.1"/>
    </source>
</evidence>
<sequence length="176" mass="19569">MASRDRRTSSDQIDPNNRVEGDQSDDEASSCDQESLLSRATTPSTAALSDEDNHRRHAGPSAGGSSIDGSNSGSTLTLRRGSNPENLLPTVGRSQPGDEPERREEAPQPIDRQPRHPQVRFDEGQNKLHEIEYVPPPPQPQRSKNEMDRSTKLCLYAGGLIVLFFVLIYVYLHYDD</sequence>
<feature type="compositionally biased region" description="Polar residues" evidence="1">
    <location>
        <begin position="30"/>
        <end position="47"/>
    </location>
</feature>
<accession>A0ABD2WSN5</accession>
<keyword evidence="2" id="KW-0472">Membrane</keyword>
<feature type="compositionally biased region" description="Low complexity" evidence="1">
    <location>
        <begin position="63"/>
        <end position="74"/>
    </location>
</feature>
<protein>
    <submittedName>
        <fullName evidence="3">Uncharacterized protein</fullName>
    </submittedName>
</protein>
<evidence type="ECO:0000256" key="2">
    <source>
        <dbReference type="SAM" id="Phobius"/>
    </source>
</evidence>
<organism evidence="3 4">
    <name type="scientific">Trichogramma kaykai</name>
    <dbReference type="NCBI Taxonomy" id="54128"/>
    <lineage>
        <taxon>Eukaryota</taxon>
        <taxon>Metazoa</taxon>
        <taxon>Ecdysozoa</taxon>
        <taxon>Arthropoda</taxon>
        <taxon>Hexapoda</taxon>
        <taxon>Insecta</taxon>
        <taxon>Pterygota</taxon>
        <taxon>Neoptera</taxon>
        <taxon>Endopterygota</taxon>
        <taxon>Hymenoptera</taxon>
        <taxon>Apocrita</taxon>
        <taxon>Proctotrupomorpha</taxon>
        <taxon>Chalcidoidea</taxon>
        <taxon>Trichogrammatidae</taxon>
        <taxon>Trichogramma</taxon>
    </lineage>
</organism>